<evidence type="ECO:0000259" key="5">
    <source>
        <dbReference type="PROSITE" id="PS50975"/>
    </source>
</evidence>
<dbReference type="EMBL" id="VGIY01000030">
    <property type="protein sequence ID" value="MBM3316656.1"/>
    <property type="molecule type" value="Genomic_DNA"/>
</dbReference>
<dbReference type="GO" id="GO:0016874">
    <property type="term" value="F:ligase activity"/>
    <property type="evidence" value="ECO:0007669"/>
    <property type="project" value="UniProtKB-KW"/>
</dbReference>
<dbReference type="InterPro" id="IPR011761">
    <property type="entry name" value="ATP-grasp"/>
</dbReference>
<dbReference type="InterPro" id="IPR052032">
    <property type="entry name" value="ATP-dep_AA_Ligase"/>
</dbReference>
<dbReference type="Pfam" id="PF13535">
    <property type="entry name" value="ATP-grasp_4"/>
    <property type="match status" value="1"/>
</dbReference>
<protein>
    <submittedName>
        <fullName evidence="6">ATP-grasp domain-containing protein</fullName>
    </submittedName>
</protein>
<feature type="domain" description="ATP-grasp" evidence="5">
    <location>
        <begin position="117"/>
        <end position="330"/>
    </location>
</feature>
<dbReference type="PANTHER" id="PTHR43585">
    <property type="entry name" value="FUMIPYRROLE BIOSYNTHESIS PROTEIN C"/>
    <property type="match status" value="1"/>
</dbReference>
<dbReference type="PANTHER" id="PTHR43585:SF2">
    <property type="entry name" value="ATP-GRASP ENZYME FSQD"/>
    <property type="match status" value="1"/>
</dbReference>
<keyword evidence="3 4" id="KW-0067">ATP-binding</keyword>
<keyword evidence="1" id="KW-0436">Ligase</keyword>
<keyword evidence="2 4" id="KW-0547">Nucleotide-binding</keyword>
<evidence type="ECO:0000256" key="3">
    <source>
        <dbReference type="ARBA" id="ARBA00022840"/>
    </source>
</evidence>
<reference evidence="6" key="1">
    <citation type="submission" date="2019-03" db="EMBL/GenBank/DDBJ databases">
        <title>Lake Tanganyika Metagenome-Assembled Genomes (MAGs).</title>
        <authorList>
            <person name="Tran P."/>
        </authorList>
    </citation>
    <scope>NUCLEOTIDE SEQUENCE</scope>
    <source>
        <strain evidence="6">M_DeepCast_400m_m2_100</strain>
    </source>
</reference>
<evidence type="ECO:0000256" key="2">
    <source>
        <dbReference type="ARBA" id="ARBA00022741"/>
    </source>
</evidence>
<evidence type="ECO:0000256" key="4">
    <source>
        <dbReference type="PROSITE-ProRule" id="PRU00409"/>
    </source>
</evidence>
<dbReference type="Proteomes" id="UP000748308">
    <property type="component" value="Unassembled WGS sequence"/>
</dbReference>
<dbReference type="SUPFAM" id="SSF56059">
    <property type="entry name" value="Glutathione synthetase ATP-binding domain-like"/>
    <property type="match status" value="1"/>
</dbReference>
<sequence>MPAERVLVVGTTADYIDWIRVHHPQRALFLTDARHRASAAAPAPHPAEELLVDLERPAPAHRAALRDHLAAWPARLSGIACFDCESLLLAAHLARGLRLPYHAPEAVAAARNKLRSKELWHAAGVPCPAAARIVDEDQAVAFLGRHRPAVLKPLSGSGSELIFLCRDAGECRAAFRTIASRIRASRNARMYARDSAGADGPDPREVFLMEAFVAGPEYSSDFLLEESGARLIRVAGKVMDTGGSLGTALAYALPAALPPPLDEASLLADFAAAARALGISRGLVMVDFIVRDGRPCLLEMTPRPGGDCLPPLIRRSSGLDMLGLALDVAAGWPPRIPAPDAWRPLAGARLIARREGTLAEIDDRLLRDDPRVLECHWTARPGHAVRLPPADYDSRILGHVIFAPSGGDLARECRELLEPVRVEIRAQPEDPGPARACECPREVER</sequence>
<evidence type="ECO:0000256" key="1">
    <source>
        <dbReference type="ARBA" id="ARBA00022598"/>
    </source>
</evidence>
<gene>
    <name evidence="6" type="ORF">FJY75_02280</name>
</gene>
<organism evidence="6 7">
    <name type="scientific">Eiseniibacteriota bacterium</name>
    <dbReference type="NCBI Taxonomy" id="2212470"/>
    <lineage>
        <taxon>Bacteria</taxon>
        <taxon>Candidatus Eiseniibacteriota</taxon>
    </lineage>
</organism>
<dbReference type="GO" id="GO:0005524">
    <property type="term" value="F:ATP binding"/>
    <property type="evidence" value="ECO:0007669"/>
    <property type="project" value="UniProtKB-UniRule"/>
</dbReference>
<dbReference type="PROSITE" id="PS50975">
    <property type="entry name" value="ATP_GRASP"/>
    <property type="match status" value="1"/>
</dbReference>
<comment type="caution">
    <text evidence="6">The sequence shown here is derived from an EMBL/GenBank/DDBJ whole genome shotgun (WGS) entry which is preliminary data.</text>
</comment>
<dbReference type="Gene3D" id="3.30.470.20">
    <property type="entry name" value="ATP-grasp fold, B domain"/>
    <property type="match status" value="1"/>
</dbReference>
<dbReference type="GO" id="GO:0046872">
    <property type="term" value="F:metal ion binding"/>
    <property type="evidence" value="ECO:0007669"/>
    <property type="project" value="InterPro"/>
</dbReference>
<evidence type="ECO:0000313" key="7">
    <source>
        <dbReference type="Proteomes" id="UP000748308"/>
    </source>
</evidence>
<name>A0A937X6N8_UNCEI</name>
<dbReference type="AlphaFoldDB" id="A0A937X6N8"/>
<accession>A0A937X6N8</accession>
<evidence type="ECO:0000313" key="6">
    <source>
        <dbReference type="EMBL" id="MBM3316656.1"/>
    </source>
</evidence>
<proteinExistence type="predicted"/>